<dbReference type="Proteomes" id="UP000245942">
    <property type="component" value="Unassembled WGS sequence"/>
</dbReference>
<dbReference type="Gene3D" id="3.40.50.1820">
    <property type="entry name" value="alpha/beta hydrolase"/>
    <property type="match status" value="2"/>
</dbReference>
<accession>A0A316U4Q2</accession>
<evidence type="ECO:0000313" key="4">
    <source>
        <dbReference type="EMBL" id="PWN19313.1"/>
    </source>
</evidence>
<dbReference type="Pfam" id="PF00561">
    <property type="entry name" value="Abhydrolase_1"/>
    <property type="match status" value="1"/>
</dbReference>
<dbReference type="RefSeq" id="XP_025346473.1">
    <property type="nucleotide sequence ID" value="XM_025495338.1"/>
</dbReference>
<protein>
    <submittedName>
        <fullName evidence="4">Alpha/beta-hydrolase</fullName>
    </submittedName>
</protein>
<dbReference type="GO" id="GO:0035965">
    <property type="term" value="P:cardiolipin acyl-chain remodeling"/>
    <property type="evidence" value="ECO:0007669"/>
    <property type="project" value="TreeGrafter"/>
</dbReference>
<dbReference type="STRING" id="1684307.A0A316U4Q2"/>
<proteinExistence type="inferred from homology"/>
<dbReference type="GO" id="GO:0004623">
    <property type="term" value="F:phospholipase A2 activity"/>
    <property type="evidence" value="ECO:0007669"/>
    <property type="project" value="TreeGrafter"/>
</dbReference>
<evidence type="ECO:0000313" key="5">
    <source>
        <dbReference type="Proteomes" id="UP000245942"/>
    </source>
</evidence>
<feature type="compositionally biased region" description="Basic and acidic residues" evidence="2">
    <location>
        <begin position="112"/>
        <end position="123"/>
    </location>
</feature>
<keyword evidence="4" id="KW-0378">Hydrolase</keyword>
<reference evidence="4 5" key="1">
    <citation type="journal article" date="2018" name="Mol. Biol. Evol.">
        <title>Broad Genomic Sampling Reveals a Smut Pathogenic Ancestry of the Fungal Clade Ustilaginomycotina.</title>
        <authorList>
            <person name="Kijpornyongpan T."/>
            <person name="Mondo S.J."/>
            <person name="Barry K."/>
            <person name="Sandor L."/>
            <person name="Lee J."/>
            <person name="Lipzen A."/>
            <person name="Pangilinan J."/>
            <person name="LaButti K."/>
            <person name="Hainaut M."/>
            <person name="Henrissat B."/>
            <person name="Grigoriev I.V."/>
            <person name="Spatafora J.W."/>
            <person name="Aime M.C."/>
        </authorList>
    </citation>
    <scope>NUCLEOTIDE SEQUENCE [LARGE SCALE GENOMIC DNA]</scope>
    <source>
        <strain evidence="4 5">MCA 4718</strain>
    </source>
</reference>
<feature type="compositionally biased region" description="Low complexity" evidence="2">
    <location>
        <begin position="143"/>
        <end position="157"/>
    </location>
</feature>
<dbReference type="AlphaFoldDB" id="A0A316U4Q2"/>
<dbReference type="GeneID" id="37017072"/>
<dbReference type="InterPro" id="IPR029058">
    <property type="entry name" value="AB_hydrolase_fold"/>
</dbReference>
<comment type="similarity">
    <text evidence="1">Belongs to the peptidase S33 family. ABHD4/ABHD5 subfamily.</text>
</comment>
<dbReference type="GO" id="GO:0055088">
    <property type="term" value="P:lipid homeostasis"/>
    <property type="evidence" value="ECO:0007669"/>
    <property type="project" value="TreeGrafter"/>
</dbReference>
<evidence type="ECO:0000256" key="1">
    <source>
        <dbReference type="ARBA" id="ARBA00038097"/>
    </source>
</evidence>
<dbReference type="GO" id="GO:0042171">
    <property type="term" value="F:lysophosphatidic acid acyltransferase activity"/>
    <property type="evidence" value="ECO:0007669"/>
    <property type="project" value="TreeGrafter"/>
</dbReference>
<sequence length="340" mass="37394">MHSDKTRVEAAEGWFVESLEEWRKNAGIEKMTLVGHSLGGYLSVAYTLRYPSRVSRLVLVSPAGVGLPPEEHGQNQGDGHKNESTFAPKNATYVPDASRGNIDADATSVHSQDVEREVLESQEHAGVPANKVQAEQDARKVDQQANGASSNQQQKQSTDTGPKSAPPPPRFSPRTRAVFSWLWEQNYSPFGLLRTSSFLGPWLASRYTSRRFSALPDGEKKAIAAYTQAIFLSKGSGEYCLAHLLLPGAWARLPIATRAKELKRELPVSFIYGESDWMDVEAGRDVVKRLREWGNMGGGRTFIVPHAGHNVHIDNPRALDRLLGRILDAKADVSATKAVV</sequence>
<evidence type="ECO:0000256" key="2">
    <source>
        <dbReference type="SAM" id="MobiDB-lite"/>
    </source>
</evidence>
<dbReference type="EMBL" id="KZ819332">
    <property type="protein sequence ID" value="PWN19313.1"/>
    <property type="molecule type" value="Genomic_DNA"/>
</dbReference>
<dbReference type="SUPFAM" id="SSF53474">
    <property type="entry name" value="alpha/beta-Hydrolases"/>
    <property type="match status" value="1"/>
</dbReference>
<gene>
    <name evidence="4" type="ORF">BCV69DRAFT_50470</name>
</gene>
<keyword evidence="5" id="KW-1185">Reference proteome</keyword>
<evidence type="ECO:0000259" key="3">
    <source>
        <dbReference type="Pfam" id="PF00561"/>
    </source>
</evidence>
<dbReference type="OrthoDB" id="7457040at2759"/>
<name>A0A316U4Q2_9BASI</name>
<dbReference type="GO" id="GO:0006654">
    <property type="term" value="P:phosphatidic acid biosynthetic process"/>
    <property type="evidence" value="ECO:0007669"/>
    <property type="project" value="TreeGrafter"/>
</dbReference>
<dbReference type="InterPro" id="IPR000073">
    <property type="entry name" value="AB_hydrolase_1"/>
</dbReference>
<organism evidence="4 5">
    <name type="scientific">Pseudomicrostroma glucosiphilum</name>
    <dbReference type="NCBI Taxonomy" id="1684307"/>
    <lineage>
        <taxon>Eukaryota</taxon>
        <taxon>Fungi</taxon>
        <taxon>Dikarya</taxon>
        <taxon>Basidiomycota</taxon>
        <taxon>Ustilaginomycotina</taxon>
        <taxon>Exobasidiomycetes</taxon>
        <taxon>Microstromatales</taxon>
        <taxon>Microstromatales incertae sedis</taxon>
        <taxon>Pseudomicrostroma</taxon>
    </lineage>
</organism>
<dbReference type="PRINTS" id="PR00111">
    <property type="entry name" value="ABHYDROLASE"/>
</dbReference>
<feature type="region of interest" description="Disordered" evidence="2">
    <location>
        <begin position="67"/>
        <end position="171"/>
    </location>
</feature>
<feature type="compositionally biased region" description="Basic and acidic residues" evidence="2">
    <location>
        <begin position="69"/>
        <end position="83"/>
    </location>
</feature>
<dbReference type="GO" id="GO:0005743">
    <property type="term" value="C:mitochondrial inner membrane"/>
    <property type="evidence" value="ECO:0007669"/>
    <property type="project" value="TreeGrafter"/>
</dbReference>
<feature type="domain" description="AB hydrolase-1" evidence="3">
    <location>
        <begin position="15"/>
        <end position="316"/>
    </location>
</feature>
<dbReference type="PANTHER" id="PTHR42886">
    <property type="entry name" value="RE40534P-RELATED"/>
    <property type="match status" value="1"/>
</dbReference>
<dbReference type="PANTHER" id="PTHR42886:SF29">
    <property type="entry name" value="PUMMELIG, ISOFORM A"/>
    <property type="match status" value="1"/>
</dbReference>